<feature type="region of interest" description="Disordered" evidence="1">
    <location>
        <begin position="157"/>
        <end position="185"/>
    </location>
</feature>
<organism evidence="2 3">
    <name type="scientific">Gonium pectorale</name>
    <name type="common">Green alga</name>
    <dbReference type="NCBI Taxonomy" id="33097"/>
    <lineage>
        <taxon>Eukaryota</taxon>
        <taxon>Viridiplantae</taxon>
        <taxon>Chlorophyta</taxon>
        <taxon>core chlorophytes</taxon>
        <taxon>Chlorophyceae</taxon>
        <taxon>CS clade</taxon>
        <taxon>Chlamydomonadales</taxon>
        <taxon>Volvocaceae</taxon>
        <taxon>Gonium</taxon>
    </lineage>
</organism>
<comment type="caution">
    <text evidence="2">The sequence shown here is derived from an EMBL/GenBank/DDBJ whole genome shotgun (WGS) entry which is preliminary data.</text>
</comment>
<accession>A0A150GZ87</accession>
<feature type="region of interest" description="Disordered" evidence="1">
    <location>
        <begin position="363"/>
        <end position="389"/>
    </location>
</feature>
<dbReference type="Gene3D" id="2.30.29.30">
    <property type="entry name" value="Pleckstrin-homology domain (PH domain)/Phosphotyrosine-binding domain (PTB)"/>
    <property type="match status" value="1"/>
</dbReference>
<sequence length="516" mass="49605">MRHVGCWVATHKEANLYKFWVEGARDYLQHAQKLLDEYKDVLGDSATALQKTAAAAEELWPSTSGRPAAASFGSGSAGGLFGAAAAQPTVGVPAPATGFMALPASAAPGPASASGPAAAASAAPVLRFGAAPSAGAGASAPVTTGFSFGAAAAAPAAKPAEPKPVAADAGKDGAEGGKDAAAAAGGDKAGGAKPVFAFGAPSSSAAAAAGSEPAAAAAAPRAFTFGAAPAAAPAAGKDSTAAAPAPAFTFGAAPAASAASASASSAAAVAGSIFGATTSGSAPSFSFGAAPATSAAAGGDKADGKDGTAASAPAPAPAFGFFGATGSTAGGSSAGFSFGSSAPAFGSAAPGGFSFGAAPASGAAAGGDGNGDDDDGEAEAEQDECAKEPSLVVDESALEFMFTSKARLLVPVKTDAGTSFESKGMGMLSVRRAKTPGAKPYIALFTDTGRCLFQAYFNKTMKLIVNDARKTVSFSTAWSPDGSSAPTLGPAMFQLGLGKNRAFEEVIKKLQDEMPE</sequence>
<gene>
    <name evidence="2" type="ORF">GPECTOR_3g184</name>
</gene>
<dbReference type="OrthoDB" id="548738at2759"/>
<feature type="compositionally biased region" description="Low complexity" evidence="1">
    <location>
        <begin position="157"/>
        <end position="168"/>
    </location>
</feature>
<proteinExistence type="predicted"/>
<evidence type="ECO:0000313" key="2">
    <source>
        <dbReference type="EMBL" id="KXZ55022.1"/>
    </source>
</evidence>
<reference evidence="3" key="1">
    <citation type="journal article" date="2016" name="Nat. Commun.">
        <title>The Gonium pectorale genome demonstrates co-option of cell cycle regulation during the evolution of multicellularity.</title>
        <authorList>
            <person name="Hanschen E.R."/>
            <person name="Marriage T.N."/>
            <person name="Ferris P.J."/>
            <person name="Hamaji T."/>
            <person name="Toyoda A."/>
            <person name="Fujiyama A."/>
            <person name="Neme R."/>
            <person name="Noguchi H."/>
            <person name="Minakuchi Y."/>
            <person name="Suzuki M."/>
            <person name="Kawai-Toyooka H."/>
            <person name="Smith D.R."/>
            <person name="Sparks H."/>
            <person name="Anderson J."/>
            <person name="Bakaric R."/>
            <person name="Luria V."/>
            <person name="Karger A."/>
            <person name="Kirschner M.W."/>
            <person name="Durand P.M."/>
            <person name="Michod R.E."/>
            <person name="Nozaki H."/>
            <person name="Olson B.J."/>
        </authorList>
    </citation>
    <scope>NUCLEOTIDE SEQUENCE [LARGE SCALE GENOMIC DNA]</scope>
    <source>
        <strain evidence="3">NIES-2863</strain>
    </source>
</reference>
<feature type="compositionally biased region" description="Basic and acidic residues" evidence="1">
    <location>
        <begin position="169"/>
        <end position="178"/>
    </location>
</feature>
<evidence type="ECO:0008006" key="4">
    <source>
        <dbReference type="Google" id="ProtNLM"/>
    </source>
</evidence>
<dbReference type="EMBL" id="LSYV01000004">
    <property type="protein sequence ID" value="KXZ55022.1"/>
    <property type="molecule type" value="Genomic_DNA"/>
</dbReference>
<keyword evidence="3" id="KW-1185">Reference proteome</keyword>
<dbReference type="InterPro" id="IPR011993">
    <property type="entry name" value="PH-like_dom_sf"/>
</dbReference>
<dbReference type="STRING" id="33097.A0A150GZ87"/>
<dbReference type="AlphaFoldDB" id="A0A150GZ87"/>
<protein>
    <recommendedName>
        <fullName evidence="4">RanBD1 domain-containing protein</fullName>
    </recommendedName>
</protein>
<evidence type="ECO:0000256" key="1">
    <source>
        <dbReference type="SAM" id="MobiDB-lite"/>
    </source>
</evidence>
<dbReference type="Proteomes" id="UP000075714">
    <property type="component" value="Unassembled WGS sequence"/>
</dbReference>
<name>A0A150GZ87_GONPE</name>
<evidence type="ECO:0000313" key="3">
    <source>
        <dbReference type="Proteomes" id="UP000075714"/>
    </source>
</evidence>
<feature type="compositionally biased region" description="Acidic residues" evidence="1">
    <location>
        <begin position="370"/>
        <end position="383"/>
    </location>
</feature>